<comment type="pathway">
    <text evidence="5">Cofactor biosynthesis; coenzyme F420 biosynthesis.</text>
</comment>
<gene>
    <name evidence="6" type="primary">cofC</name>
    <name evidence="5" type="synonym">fbiD</name>
    <name evidence="6" type="ORF">N1028_08510</name>
</gene>
<reference evidence="6" key="1">
    <citation type="submission" date="2022-08" db="EMBL/GenBank/DDBJ databases">
        <authorList>
            <person name="Deng Y."/>
            <person name="Han X.-F."/>
            <person name="Zhang Y.-Q."/>
        </authorList>
    </citation>
    <scope>NUCLEOTIDE SEQUENCE</scope>
    <source>
        <strain evidence="6">CPCC 203407</strain>
    </source>
</reference>
<dbReference type="SUPFAM" id="SSF53448">
    <property type="entry name" value="Nucleotide-diphospho-sugar transferases"/>
    <property type="match status" value="1"/>
</dbReference>
<name>A0AA41XGC1_9MICO</name>
<dbReference type="InterPro" id="IPR029044">
    <property type="entry name" value="Nucleotide-diphossugar_trans"/>
</dbReference>
<comment type="function">
    <text evidence="5">Guanylyltransferase that catalyzes the activation of phosphoenolpyruvate (PEP) as enolpyruvoyl-2-diphospho-5'-guanosine, via the condensation of PEP with GTP. It is involved in the biosynthesis of coenzyme F420, a hydride carrier cofactor.</text>
</comment>
<dbReference type="GO" id="GO:0052645">
    <property type="term" value="P:F420-0 metabolic process"/>
    <property type="evidence" value="ECO:0007669"/>
    <property type="project" value="UniProtKB-UniRule"/>
</dbReference>
<dbReference type="Pfam" id="PF01983">
    <property type="entry name" value="CofC"/>
    <property type="match status" value="1"/>
</dbReference>
<dbReference type="EC" id="2.7.7.105" evidence="5"/>
<comment type="caution">
    <text evidence="6">The sequence shown here is derived from an EMBL/GenBank/DDBJ whole genome shotgun (WGS) entry which is preliminary data.</text>
</comment>
<comment type="similarity">
    <text evidence="5">Belongs to the CofC family.</text>
</comment>
<dbReference type="HAMAP" id="MF_02114">
    <property type="entry name" value="CofC"/>
    <property type="match status" value="1"/>
</dbReference>
<comment type="catalytic activity">
    <reaction evidence="5">
        <text>phosphoenolpyruvate + GTP + H(+) = enolpyruvoyl-2-diphospho-5'-guanosine + diphosphate</text>
        <dbReference type="Rhea" id="RHEA:30519"/>
        <dbReference type="ChEBI" id="CHEBI:15378"/>
        <dbReference type="ChEBI" id="CHEBI:33019"/>
        <dbReference type="ChEBI" id="CHEBI:37565"/>
        <dbReference type="ChEBI" id="CHEBI:58702"/>
        <dbReference type="ChEBI" id="CHEBI:143701"/>
        <dbReference type="EC" id="2.7.7.105"/>
    </reaction>
</comment>
<proteinExistence type="inferred from homology"/>
<evidence type="ECO:0000256" key="2">
    <source>
        <dbReference type="ARBA" id="ARBA00022695"/>
    </source>
</evidence>
<dbReference type="PANTHER" id="PTHR40392">
    <property type="entry name" value="2-PHOSPHO-L-LACTATE GUANYLYLTRANSFERASE"/>
    <property type="match status" value="1"/>
</dbReference>
<keyword evidence="2 5" id="KW-0548">Nucleotidyltransferase</keyword>
<feature type="binding site" evidence="5">
    <location>
        <position position="142"/>
    </location>
    <ligand>
        <name>phosphoenolpyruvate</name>
        <dbReference type="ChEBI" id="CHEBI:58702"/>
    </ligand>
</feature>
<keyword evidence="4 5" id="KW-0342">GTP-binding</keyword>
<evidence type="ECO:0000256" key="3">
    <source>
        <dbReference type="ARBA" id="ARBA00022741"/>
    </source>
</evidence>
<evidence type="ECO:0000313" key="6">
    <source>
        <dbReference type="EMBL" id="MCS5725938.1"/>
    </source>
</evidence>
<dbReference type="NCBIfam" id="TIGR03552">
    <property type="entry name" value="F420_cofC"/>
    <property type="match status" value="1"/>
</dbReference>
<evidence type="ECO:0000256" key="4">
    <source>
        <dbReference type="ARBA" id="ARBA00023134"/>
    </source>
</evidence>
<keyword evidence="3 5" id="KW-0547">Nucleotide-binding</keyword>
<dbReference type="AlphaFoldDB" id="A0AA41XGC1"/>
<dbReference type="Gene3D" id="3.90.550.10">
    <property type="entry name" value="Spore Coat Polysaccharide Biosynthesis Protein SpsA, Chain A"/>
    <property type="match status" value="1"/>
</dbReference>
<protein>
    <recommendedName>
        <fullName evidence="5">Phosphoenolpyruvate guanylyltransferase</fullName>
        <shortName evidence="5">PEP guanylyltransferase</shortName>
        <ecNumber evidence="5">2.7.7.105</ecNumber>
    </recommendedName>
</protein>
<keyword evidence="1 5" id="KW-0808">Transferase</keyword>
<keyword evidence="7" id="KW-1185">Reference proteome</keyword>
<dbReference type="GO" id="GO:0043814">
    <property type="term" value="F:phospholactate guanylyltransferase activity"/>
    <property type="evidence" value="ECO:0007669"/>
    <property type="project" value="InterPro"/>
</dbReference>
<feature type="binding site" evidence="5">
    <location>
        <position position="161"/>
    </location>
    <ligand>
        <name>phosphoenolpyruvate</name>
        <dbReference type="ChEBI" id="CHEBI:58702"/>
    </ligand>
</feature>
<evidence type="ECO:0000256" key="1">
    <source>
        <dbReference type="ARBA" id="ARBA00022679"/>
    </source>
</evidence>
<dbReference type="EMBL" id="JANLCK010000003">
    <property type="protein sequence ID" value="MCS5725938.1"/>
    <property type="molecule type" value="Genomic_DNA"/>
</dbReference>
<dbReference type="InterPro" id="IPR002835">
    <property type="entry name" value="CofC"/>
</dbReference>
<evidence type="ECO:0000313" key="7">
    <source>
        <dbReference type="Proteomes" id="UP001165587"/>
    </source>
</evidence>
<sequence length="219" mass="22504">MTEEQRWSIVVPVKGTAEGKSRLAPELDAAARARLAEAFSLDAIAAVRAATRVHRVIVVTDATAPIAGHLRQQGIDLVDDPRGGLNPAVLAGLAAVGPAATARVAVLLGDLPCLVAADLDEALLGAEAHPLAFVPDAEGSGTTLVTAWPGHPLVPRFGAGSAERHRAAGHEELAVREGTTLRRDVDTAADLETARALGLGPRSHAAAIRAAAPPPSSRR</sequence>
<dbReference type="GO" id="GO:0005525">
    <property type="term" value="F:GTP binding"/>
    <property type="evidence" value="ECO:0007669"/>
    <property type="project" value="UniProtKB-KW"/>
</dbReference>
<organism evidence="6 7">
    <name type="scientific">Herbiconiux oxytropis</name>
    <dbReference type="NCBI Taxonomy" id="2970915"/>
    <lineage>
        <taxon>Bacteria</taxon>
        <taxon>Bacillati</taxon>
        <taxon>Actinomycetota</taxon>
        <taxon>Actinomycetes</taxon>
        <taxon>Micrococcales</taxon>
        <taxon>Microbacteriaceae</taxon>
        <taxon>Herbiconiux</taxon>
    </lineage>
</organism>
<dbReference type="RefSeq" id="WP_259526544.1">
    <property type="nucleotide sequence ID" value="NZ_JANLCK010000003.1"/>
</dbReference>
<accession>A0AA41XGC1</accession>
<dbReference type="Proteomes" id="UP001165587">
    <property type="component" value="Unassembled WGS sequence"/>
</dbReference>
<evidence type="ECO:0000256" key="5">
    <source>
        <dbReference type="HAMAP-Rule" id="MF_02114"/>
    </source>
</evidence>
<feature type="binding site" evidence="5">
    <location>
        <position position="158"/>
    </location>
    <ligand>
        <name>phosphoenolpyruvate</name>
        <dbReference type="ChEBI" id="CHEBI:58702"/>
    </ligand>
</feature>
<dbReference type="PANTHER" id="PTHR40392:SF1">
    <property type="entry name" value="2-PHOSPHO-L-LACTATE GUANYLYLTRANSFERASE"/>
    <property type="match status" value="1"/>
</dbReference>